<evidence type="ECO:0000256" key="1">
    <source>
        <dbReference type="ARBA" id="ARBA00011900"/>
    </source>
</evidence>
<evidence type="ECO:0000256" key="2">
    <source>
        <dbReference type="ARBA" id="ARBA00022603"/>
    </source>
</evidence>
<evidence type="ECO:0000256" key="3">
    <source>
        <dbReference type="ARBA" id="ARBA00022679"/>
    </source>
</evidence>
<organism evidence="7 8">
    <name type="scientific">Lyngbya confervoides BDU141951</name>
    <dbReference type="NCBI Taxonomy" id="1574623"/>
    <lineage>
        <taxon>Bacteria</taxon>
        <taxon>Bacillati</taxon>
        <taxon>Cyanobacteriota</taxon>
        <taxon>Cyanophyceae</taxon>
        <taxon>Oscillatoriophycideae</taxon>
        <taxon>Oscillatoriales</taxon>
        <taxon>Microcoleaceae</taxon>
        <taxon>Lyngbya</taxon>
    </lineage>
</organism>
<sequence>MIDRGLLLSDLQKLLGQLESDLAARSDLSELPEVRDALKEEYARARVAARTAFSYEDWRSDYATQVAVAWVLGAVFARFLEDNELVSLPRLAGPGERLQRSRDEHELYFRAHPTETDREYLLDVFRELGKLPGMGAIFWDYSPVFELPNWLSGDAAGELLQFFQRIDPETGALVHDFTDEGWDTRFLGDLYQDLSESARKRYALLQTPIFVEEFILDRTLDPAIEEFGLDEFRMIDPACGSGHFLLRAFERILDRWLRREPGGNVRHLAQRALDAVHGVDVNPYAIAIARFRLLLAAMKASGIEALRNAPGFKFKLACGDSLLHGEGSQLVMGDWAPMAHHFRGEDIGALNGILKTGFYHAVVANPPYIVPKDKALNAAYRERYEACYRQYSLAVPFMERIFKLAVPGGFTGQITANSFMKREFGKKLIETFFPKVDLTHVIDTSGAYIPGHGTPTVILFGRNRSPVASVIRTVMGIRGEPSTPEKAENGLVWSAIKSQIDLEGSESDFISVADSQRELFHQHPWSIGGGGASDLKELLESNTKHRLSDMIESPVGRAVRIGEEESFIFTQTRKQNSLCPECEFRAYLIGENLRDWSLNCHTWVWYPYQTGRDESNMLRHLWIWRTSLANRSTFQGVMADAGLEWFDYMQQQLLNNSWGSDHQGLPKVSNSGLTER</sequence>
<keyword evidence="8" id="KW-1185">Reference proteome</keyword>
<dbReference type="PRINTS" id="PR00507">
    <property type="entry name" value="N12N6MTFRASE"/>
</dbReference>
<name>A0ABD4T842_9CYAN</name>
<evidence type="ECO:0000259" key="6">
    <source>
        <dbReference type="Pfam" id="PF07669"/>
    </source>
</evidence>
<evidence type="ECO:0000256" key="4">
    <source>
        <dbReference type="ARBA" id="ARBA00022691"/>
    </source>
</evidence>
<dbReference type="Pfam" id="PF07669">
    <property type="entry name" value="Eco57I"/>
    <property type="match status" value="1"/>
</dbReference>
<dbReference type="RefSeq" id="WP_236095939.1">
    <property type="nucleotide sequence ID" value="NZ_JTHE03000103.1"/>
</dbReference>
<dbReference type="InterPro" id="IPR011639">
    <property type="entry name" value="MethylTrfase_TaqI-like_dom"/>
</dbReference>
<evidence type="ECO:0000313" key="7">
    <source>
        <dbReference type="EMBL" id="MCM1984643.1"/>
    </source>
</evidence>
<comment type="catalytic activity">
    <reaction evidence="5">
        <text>a 2'-deoxyadenosine in DNA + S-adenosyl-L-methionine = an N(6)-methyl-2'-deoxyadenosine in DNA + S-adenosyl-L-homocysteine + H(+)</text>
        <dbReference type="Rhea" id="RHEA:15197"/>
        <dbReference type="Rhea" id="RHEA-COMP:12418"/>
        <dbReference type="Rhea" id="RHEA-COMP:12419"/>
        <dbReference type="ChEBI" id="CHEBI:15378"/>
        <dbReference type="ChEBI" id="CHEBI:57856"/>
        <dbReference type="ChEBI" id="CHEBI:59789"/>
        <dbReference type="ChEBI" id="CHEBI:90615"/>
        <dbReference type="ChEBI" id="CHEBI:90616"/>
        <dbReference type="EC" id="2.1.1.72"/>
    </reaction>
</comment>
<dbReference type="AlphaFoldDB" id="A0ABD4T842"/>
<dbReference type="Gene3D" id="3.40.50.150">
    <property type="entry name" value="Vaccinia Virus protein VP39"/>
    <property type="match status" value="1"/>
</dbReference>
<dbReference type="SUPFAM" id="SSF53335">
    <property type="entry name" value="S-adenosyl-L-methionine-dependent methyltransferases"/>
    <property type="match status" value="1"/>
</dbReference>
<evidence type="ECO:0000256" key="5">
    <source>
        <dbReference type="ARBA" id="ARBA00047942"/>
    </source>
</evidence>
<dbReference type="InterPro" id="IPR002052">
    <property type="entry name" value="DNA_methylase_N6_adenine_CS"/>
</dbReference>
<dbReference type="EC" id="2.1.1.72" evidence="1"/>
<gene>
    <name evidence="7" type="primary">pglX</name>
    <name evidence="7" type="ORF">QQ91_0017610</name>
</gene>
<keyword evidence="2 7" id="KW-0489">Methyltransferase</keyword>
<keyword evidence="3 7" id="KW-0808">Transferase</keyword>
<dbReference type="EMBL" id="JTHE03000103">
    <property type="protein sequence ID" value="MCM1984643.1"/>
    <property type="molecule type" value="Genomic_DNA"/>
</dbReference>
<dbReference type="PROSITE" id="PS00092">
    <property type="entry name" value="N6_MTASE"/>
    <property type="match status" value="1"/>
</dbReference>
<protein>
    <recommendedName>
        <fullName evidence="1">site-specific DNA-methyltransferase (adenine-specific)</fullName>
        <ecNumber evidence="1">2.1.1.72</ecNumber>
    </recommendedName>
</protein>
<dbReference type="Proteomes" id="UP000031561">
    <property type="component" value="Unassembled WGS sequence"/>
</dbReference>
<dbReference type="PANTHER" id="PTHR33841">
    <property type="entry name" value="DNA METHYLTRANSFERASE YEEA-RELATED"/>
    <property type="match status" value="1"/>
</dbReference>
<dbReference type="InterPro" id="IPR050953">
    <property type="entry name" value="N4_N6_ade-DNA_methylase"/>
</dbReference>
<dbReference type="PANTHER" id="PTHR33841:SF1">
    <property type="entry name" value="DNA METHYLTRANSFERASE A"/>
    <property type="match status" value="1"/>
</dbReference>
<feature type="domain" description="Type II methyltransferase M.TaqI-like" evidence="6">
    <location>
        <begin position="276"/>
        <end position="445"/>
    </location>
</feature>
<dbReference type="GO" id="GO:0032259">
    <property type="term" value="P:methylation"/>
    <property type="evidence" value="ECO:0007669"/>
    <property type="project" value="UniProtKB-KW"/>
</dbReference>
<accession>A0ABD4T842</accession>
<comment type="caution">
    <text evidence="7">The sequence shown here is derived from an EMBL/GenBank/DDBJ whole genome shotgun (WGS) entry which is preliminary data.</text>
</comment>
<dbReference type="GO" id="GO:0009007">
    <property type="term" value="F:site-specific DNA-methyltransferase (adenine-specific) activity"/>
    <property type="evidence" value="ECO:0007669"/>
    <property type="project" value="UniProtKB-EC"/>
</dbReference>
<dbReference type="NCBIfam" id="NF033451">
    <property type="entry name" value="BREX_2_MTaseX"/>
    <property type="match status" value="1"/>
</dbReference>
<evidence type="ECO:0000313" key="8">
    <source>
        <dbReference type="Proteomes" id="UP000031561"/>
    </source>
</evidence>
<dbReference type="InterPro" id="IPR029063">
    <property type="entry name" value="SAM-dependent_MTases_sf"/>
</dbReference>
<keyword evidence="4" id="KW-0949">S-adenosyl-L-methionine</keyword>
<proteinExistence type="predicted"/>
<reference evidence="7 8" key="1">
    <citation type="journal article" date="2015" name="Genome Announc.">
        <title>Draft Genome Sequence of Filamentous Marine Cyanobacterium Lyngbya confervoides Strain BDU141951.</title>
        <authorList>
            <person name="Chandrababunaidu M.M."/>
            <person name="Sen D."/>
            <person name="Tripathy S."/>
        </authorList>
    </citation>
    <scope>NUCLEOTIDE SEQUENCE [LARGE SCALE GENOMIC DNA]</scope>
    <source>
        <strain evidence="7 8">BDU141951</strain>
    </source>
</reference>